<dbReference type="EMBL" id="GBRH01165147">
    <property type="protein sequence ID" value="JAE32749.1"/>
    <property type="molecule type" value="Transcribed_RNA"/>
</dbReference>
<organism evidence="1">
    <name type="scientific">Arundo donax</name>
    <name type="common">Giant reed</name>
    <name type="synonym">Donax arundinaceus</name>
    <dbReference type="NCBI Taxonomy" id="35708"/>
    <lineage>
        <taxon>Eukaryota</taxon>
        <taxon>Viridiplantae</taxon>
        <taxon>Streptophyta</taxon>
        <taxon>Embryophyta</taxon>
        <taxon>Tracheophyta</taxon>
        <taxon>Spermatophyta</taxon>
        <taxon>Magnoliopsida</taxon>
        <taxon>Liliopsida</taxon>
        <taxon>Poales</taxon>
        <taxon>Poaceae</taxon>
        <taxon>PACMAD clade</taxon>
        <taxon>Arundinoideae</taxon>
        <taxon>Arundineae</taxon>
        <taxon>Arundo</taxon>
    </lineage>
</organism>
<protein>
    <submittedName>
        <fullName evidence="1">Uncharacterized protein</fullName>
    </submittedName>
</protein>
<reference evidence="1" key="1">
    <citation type="submission" date="2014-09" db="EMBL/GenBank/DDBJ databases">
        <authorList>
            <person name="Magalhaes I.L.F."/>
            <person name="Oliveira U."/>
            <person name="Santos F.R."/>
            <person name="Vidigal T.H.D.A."/>
            <person name="Brescovit A.D."/>
            <person name="Santos A.J."/>
        </authorList>
    </citation>
    <scope>NUCLEOTIDE SEQUENCE</scope>
    <source>
        <tissue evidence="1">Shoot tissue taken approximately 20 cm above the soil surface</tissue>
    </source>
</reference>
<proteinExistence type="predicted"/>
<sequence>MPLYSLTTSGLELQGTRLIIYMLHFTCVKHVTCFVEGHSLYHYLCMLV</sequence>
<reference evidence="1" key="2">
    <citation type="journal article" date="2015" name="Data Brief">
        <title>Shoot transcriptome of the giant reed, Arundo donax.</title>
        <authorList>
            <person name="Barrero R.A."/>
            <person name="Guerrero F.D."/>
            <person name="Moolhuijzen P."/>
            <person name="Goolsby J.A."/>
            <person name="Tidwell J."/>
            <person name="Bellgard S.E."/>
            <person name="Bellgard M.I."/>
        </authorList>
    </citation>
    <scope>NUCLEOTIDE SEQUENCE</scope>
    <source>
        <tissue evidence="1">Shoot tissue taken approximately 20 cm above the soil surface</tissue>
    </source>
</reference>
<dbReference type="AlphaFoldDB" id="A0A0A9HAA6"/>
<name>A0A0A9HAA6_ARUDO</name>
<evidence type="ECO:0000313" key="1">
    <source>
        <dbReference type="EMBL" id="JAE32749.1"/>
    </source>
</evidence>
<accession>A0A0A9HAA6</accession>